<dbReference type="InterPro" id="IPR036526">
    <property type="entry name" value="C-N_Hydrolase_sf"/>
</dbReference>
<dbReference type="PANTHER" id="PTHR11750:SF26">
    <property type="entry name" value="PROTEIN N-TERMINAL AMIDASE"/>
    <property type="match status" value="1"/>
</dbReference>
<dbReference type="SUPFAM" id="SSF56317">
    <property type="entry name" value="Carbon-nitrogen hydrolase"/>
    <property type="match status" value="1"/>
</dbReference>
<accession>A0A5B0SNH6</accession>
<dbReference type="EMBL" id="VDEP01000002">
    <property type="protein sequence ID" value="KAA1138723.1"/>
    <property type="molecule type" value="Genomic_DNA"/>
</dbReference>
<keyword evidence="2" id="KW-0378">Hydrolase</keyword>
<proteinExistence type="predicted"/>
<name>A0A5B0SNH6_PUCGR</name>
<comment type="caution">
    <text evidence="2">The sequence shown here is derived from an EMBL/GenBank/DDBJ whole genome shotgun (WGS) entry which is preliminary data.</text>
</comment>
<dbReference type="Proteomes" id="UP000325313">
    <property type="component" value="Unassembled WGS sequence"/>
</dbReference>
<dbReference type="GO" id="GO:0070773">
    <property type="term" value="F:protein-N-terminal glutamine amidohydrolase activity"/>
    <property type="evidence" value="ECO:0007669"/>
    <property type="project" value="InterPro"/>
</dbReference>
<evidence type="ECO:0000313" key="2">
    <source>
        <dbReference type="EMBL" id="KAA1138723.1"/>
    </source>
</evidence>
<dbReference type="InterPro" id="IPR039703">
    <property type="entry name" value="Nta1"/>
</dbReference>
<evidence type="ECO:0000259" key="1">
    <source>
        <dbReference type="PROSITE" id="PS50263"/>
    </source>
</evidence>
<protein>
    <submittedName>
        <fullName evidence="2">Carbon-nitrogen hydrolase</fullName>
    </submittedName>
</protein>
<feature type="domain" description="CN hydrolase" evidence="1">
    <location>
        <begin position="5"/>
        <end position="322"/>
    </location>
</feature>
<dbReference type="Gene3D" id="3.60.110.10">
    <property type="entry name" value="Carbon-nitrogen hydrolase"/>
    <property type="match status" value="1"/>
</dbReference>
<dbReference type="GO" id="GO:0008418">
    <property type="term" value="F:protein-N-terminal asparagine amidohydrolase activity"/>
    <property type="evidence" value="ECO:0007669"/>
    <property type="project" value="InterPro"/>
</dbReference>
<dbReference type="InterPro" id="IPR003010">
    <property type="entry name" value="C-N_Hydrolase"/>
</dbReference>
<dbReference type="AlphaFoldDB" id="A0A5B0SNH6"/>
<dbReference type="PANTHER" id="PTHR11750">
    <property type="entry name" value="PROTEIN N-TERMINAL AMIDASE"/>
    <property type="match status" value="1"/>
</dbReference>
<dbReference type="GO" id="GO:0030163">
    <property type="term" value="P:protein catabolic process"/>
    <property type="evidence" value="ECO:0007669"/>
    <property type="project" value="TreeGrafter"/>
</dbReference>
<gene>
    <name evidence="2" type="primary">NTA1_2</name>
    <name evidence="2" type="ORF">PGTUg99_035443</name>
</gene>
<dbReference type="PROSITE" id="PS50263">
    <property type="entry name" value="CN_HYDROLASE"/>
    <property type="match status" value="1"/>
</dbReference>
<organism evidence="2 3">
    <name type="scientific">Puccinia graminis f. sp. tritici</name>
    <dbReference type="NCBI Taxonomy" id="56615"/>
    <lineage>
        <taxon>Eukaryota</taxon>
        <taxon>Fungi</taxon>
        <taxon>Dikarya</taxon>
        <taxon>Basidiomycota</taxon>
        <taxon>Pucciniomycotina</taxon>
        <taxon>Pucciniomycetes</taxon>
        <taxon>Pucciniales</taxon>
        <taxon>Pucciniaceae</taxon>
        <taxon>Puccinia</taxon>
    </lineage>
</organism>
<dbReference type="Pfam" id="PF00795">
    <property type="entry name" value="CN_hydrolase"/>
    <property type="match status" value="1"/>
</dbReference>
<sequence length="323" mass="36092">MARTTKIALLQLEPVFKQPEQSIIRANSFISSIKPNDIDLLMLPEMAFTGEEPDAVICLIATPNILIPFTSIQGYNFRSFEDIEPYIESEVDGITITWAKETAKKLNCHVIIGFPQKIQEPDVKQIHNAMGIVSNQGELIKVYHKTQLYPPVDPLWARPGAGFSMVDLNIARVDGQRGKPVNCCVGICMDLSPNRFEAPFEAYELSTFATKNKAELLLCCMAWLDLGPQPNPNRTEMGKSAAETSEQLKHWDMRCTPFWSLENRSAAICNRVGVESEAVYCGTSCVISNSKSFKNLMKDNTSIVIDYASKQKPELLMVELPLP</sequence>
<reference evidence="2 3" key="1">
    <citation type="submission" date="2019-05" db="EMBL/GenBank/DDBJ databases">
        <title>Emergence of the Ug99 lineage of the wheat stem rust pathogen through somatic hybridization.</title>
        <authorList>
            <person name="Li F."/>
            <person name="Upadhyaya N.M."/>
            <person name="Sperschneider J."/>
            <person name="Matny O."/>
            <person name="Nguyen-Phuc H."/>
            <person name="Mago R."/>
            <person name="Raley C."/>
            <person name="Miller M.E."/>
            <person name="Silverstein K.A.T."/>
            <person name="Henningsen E."/>
            <person name="Hirsch C.D."/>
            <person name="Visser B."/>
            <person name="Pretorius Z.A."/>
            <person name="Steffenson B.J."/>
            <person name="Schwessinger B."/>
            <person name="Dodds P.N."/>
            <person name="Figueroa M."/>
        </authorList>
    </citation>
    <scope>NUCLEOTIDE SEQUENCE [LARGE SCALE GENOMIC DNA]</scope>
    <source>
        <strain evidence="2 3">Ug99</strain>
    </source>
</reference>
<evidence type="ECO:0000313" key="3">
    <source>
        <dbReference type="Proteomes" id="UP000325313"/>
    </source>
</evidence>